<dbReference type="EMBL" id="BAAACW010000005">
    <property type="protein sequence ID" value="GAA0351100.1"/>
    <property type="molecule type" value="Genomic_DNA"/>
</dbReference>
<evidence type="ECO:0000256" key="6">
    <source>
        <dbReference type="SAM" id="Phobius"/>
    </source>
</evidence>
<evidence type="ECO:0000256" key="4">
    <source>
        <dbReference type="ARBA" id="ARBA00022989"/>
    </source>
</evidence>
<protein>
    <recommendedName>
        <fullName evidence="7">ABC-2 type transporter transmembrane domain-containing protein</fullName>
    </recommendedName>
</protein>
<dbReference type="Proteomes" id="UP001501166">
    <property type="component" value="Unassembled WGS sequence"/>
</dbReference>
<evidence type="ECO:0000259" key="7">
    <source>
        <dbReference type="Pfam" id="PF12698"/>
    </source>
</evidence>
<organism evidence="8 9">
    <name type="scientific">Alkalibacterium iburiense</name>
    <dbReference type="NCBI Taxonomy" id="290589"/>
    <lineage>
        <taxon>Bacteria</taxon>
        <taxon>Bacillati</taxon>
        <taxon>Bacillota</taxon>
        <taxon>Bacilli</taxon>
        <taxon>Lactobacillales</taxon>
        <taxon>Carnobacteriaceae</taxon>
        <taxon>Alkalibacterium</taxon>
    </lineage>
</organism>
<proteinExistence type="predicted"/>
<reference evidence="8 9" key="1">
    <citation type="journal article" date="2019" name="Int. J. Syst. Evol. Microbiol.">
        <title>The Global Catalogue of Microorganisms (GCM) 10K type strain sequencing project: providing services to taxonomists for standard genome sequencing and annotation.</title>
        <authorList>
            <consortium name="The Broad Institute Genomics Platform"/>
            <consortium name="The Broad Institute Genome Sequencing Center for Infectious Disease"/>
            <person name="Wu L."/>
            <person name="Ma J."/>
        </authorList>
    </citation>
    <scope>NUCLEOTIDE SEQUENCE [LARGE SCALE GENOMIC DNA]</scope>
    <source>
        <strain evidence="8 9">JCM 12662</strain>
    </source>
</reference>
<dbReference type="InterPro" id="IPR013525">
    <property type="entry name" value="ABC2_TM"/>
</dbReference>
<name>A0ABN0WZB3_9LACT</name>
<evidence type="ECO:0000256" key="5">
    <source>
        <dbReference type="ARBA" id="ARBA00023136"/>
    </source>
</evidence>
<evidence type="ECO:0000256" key="1">
    <source>
        <dbReference type="ARBA" id="ARBA00004651"/>
    </source>
</evidence>
<feature type="transmembrane region" description="Helical" evidence="6">
    <location>
        <begin position="191"/>
        <end position="213"/>
    </location>
</feature>
<accession>A0ABN0WZB3</accession>
<dbReference type="RefSeq" id="WP_343752766.1">
    <property type="nucleotide sequence ID" value="NZ_BAAACW010000005.1"/>
</dbReference>
<gene>
    <name evidence="8" type="ORF">GCM10008932_00350</name>
</gene>
<feature type="transmembrane region" description="Helical" evidence="6">
    <location>
        <begin position="356"/>
        <end position="374"/>
    </location>
</feature>
<sequence>MSKFWIYLKTNIRADLKQGHIILSVFLLLPLFLTFILGFSYRSAFVPEGDNDPIDISLQNDDRGEWGSVLSDTLSGDEMQAFLNITDEEDSDFHLYIQADYSDRLADTLITIQTKENSSSSEEAMLKQLVMQWQQALLDQEQLLEEVVSIEDPAVIATLQNSLEELGELNSDAVFTPTTYHSQTALTSNQFTAVTGVIYILIMTLSGGAGMSTNKELQGTRKRLGVVPLSPKQVVLFEVMTNTLIYTVIIILFLIIWRLIDSQTFTGHPLFYILWSLNYALFFQSISAALLHMIPDHFSNWVYQGVLMLYMLFGFLPVDKMIGGQVGEFFSQNFIRLLFNQPFYDYMQNERALEHWPVFVGLLAASLLITSLTIRFKHRRELHLA</sequence>
<comment type="caution">
    <text evidence="8">The sequence shown here is derived from an EMBL/GenBank/DDBJ whole genome shotgun (WGS) entry which is preliminary data.</text>
</comment>
<evidence type="ECO:0000256" key="2">
    <source>
        <dbReference type="ARBA" id="ARBA00022475"/>
    </source>
</evidence>
<evidence type="ECO:0000256" key="3">
    <source>
        <dbReference type="ARBA" id="ARBA00022692"/>
    </source>
</evidence>
<evidence type="ECO:0000313" key="8">
    <source>
        <dbReference type="EMBL" id="GAA0351100.1"/>
    </source>
</evidence>
<feature type="transmembrane region" description="Helical" evidence="6">
    <location>
        <begin position="301"/>
        <end position="318"/>
    </location>
</feature>
<evidence type="ECO:0000313" key="9">
    <source>
        <dbReference type="Proteomes" id="UP001501166"/>
    </source>
</evidence>
<keyword evidence="9" id="KW-1185">Reference proteome</keyword>
<dbReference type="Pfam" id="PF12698">
    <property type="entry name" value="ABC2_membrane_3"/>
    <property type="match status" value="1"/>
</dbReference>
<keyword evidence="2" id="KW-1003">Cell membrane</keyword>
<keyword evidence="4 6" id="KW-1133">Transmembrane helix</keyword>
<feature type="transmembrane region" description="Helical" evidence="6">
    <location>
        <begin position="234"/>
        <end position="260"/>
    </location>
</feature>
<dbReference type="PANTHER" id="PTHR30294">
    <property type="entry name" value="MEMBRANE COMPONENT OF ABC TRANSPORTER YHHJ-RELATED"/>
    <property type="match status" value="1"/>
</dbReference>
<feature type="domain" description="ABC-2 type transporter transmembrane" evidence="7">
    <location>
        <begin position="22"/>
        <end position="316"/>
    </location>
</feature>
<keyword evidence="5 6" id="KW-0472">Membrane</keyword>
<feature type="transmembrane region" description="Helical" evidence="6">
    <location>
        <begin position="21"/>
        <end position="41"/>
    </location>
</feature>
<feature type="transmembrane region" description="Helical" evidence="6">
    <location>
        <begin position="272"/>
        <end position="294"/>
    </location>
</feature>
<dbReference type="InterPro" id="IPR051449">
    <property type="entry name" value="ABC-2_transporter_component"/>
</dbReference>
<dbReference type="PANTHER" id="PTHR30294:SF29">
    <property type="entry name" value="MULTIDRUG ABC TRANSPORTER PERMEASE YBHS-RELATED"/>
    <property type="match status" value="1"/>
</dbReference>
<comment type="subcellular location">
    <subcellularLocation>
        <location evidence="1">Cell membrane</location>
        <topology evidence="1">Multi-pass membrane protein</topology>
    </subcellularLocation>
</comment>
<keyword evidence="3 6" id="KW-0812">Transmembrane</keyword>